<keyword evidence="3 5" id="KW-0347">Helicase</keyword>
<feature type="coiled-coil region" evidence="6">
    <location>
        <begin position="49"/>
        <end position="76"/>
    </location>
</feature>
<name>A0A0F9ZJ95_9BACT</name>
<dbReference type="AlphaFoldDB" id="A0A0F9ZJ95"/>
<evidence type="ECO:0000256" key="4">
    <source>
        <dbReference type="ARBA" id="ARBA00022840"/>
    </source>
</evidence>
<comment type="caution">
    <text evidence="8">The sequence shown here is derived from an EMBL/GenBank/DDBJ whole genome shotgun (WGS) entry which is preliminary data.</text>
</comment>
<dbReference type="EMBL" id="LBOV01000005">
    <property type="protein sequence ID" value="KKP44184.1"/>
    <property type="molecule type" value="Genomic_DNA"/>
</dbReference>
<evidence type="ECO:0000256" key="6">
    <source>
        <dbReference type="SAM" id="Coils"/>
    </source>
</evidence>
<evidence type="ECO:0000256" key="5">
    <source>
        <dbReference type="PROSITE-ProRule" id="PRU00560"/>
    </source>
</evidence>
<dbReference type="SUPFAM" id="SSF52540">
    <property type="entry name" value="P-loop containing nucleoside triphosphate hydrolases"/>
    <property type="match status" value="1"/>
</dbReference>
<dbReference type="GO" id="GO:0000725">
    <property type="term" value="P:recombinational repair"/>
    <property type="evidence" value="ECO:0007669"/>
    <property type="project" value="TreeGrafter"/>
</dbReference>
<dbReference type="InterPro" id="IPR027785">
    <property type="entry name" value="UvrD-like_helicase_C"/>
</dbReference>
<evidence type="ECO:0000259" key="7">
    <source>
        <dbReference type="PROSITE" id="PS51198"/>
    </source>
</evidence>
<evidence type="ECO:0000256" key="3">
    <source>
        <dbReference type="ARBA" id="ARBA00022806"/>
    </source>
</evidence>
<dbReference type="PANTHER" id="PTHR11070">
    <property type="entry name" value="UVRD / RECB / PCRA DNA HELICASE FAMILY MEMBER"/>
    <property type="match status" value="1"/>
</dbReference>
<dbReference type="GO" id="GO:0003677">
    <property type="term" value="F:DNA binding"/>
    <property type="evidence" value="ECO:0007669"/>
    <property type="project" value="InterPro"/>
</dbReference>
<dbReference type="Gene3D" id="3.40.50.300">
    <property type="entry name" value="P-loop containing nucleotide triphosphate hydrolases"/>
    <property type="match status" value="2"/>
</dbReference>
<dbReference type="PANTHER" id="PTHR11070:SF17">
    <property type="entry name" value="DNA HELICASE IV"/>
    <property type="match status" value="1"/>
</dbReference>
<keyword evidence="2 5" id="KW-0378">Hydrolase</keyword>
<dbReference type="PATRIC" id="fig|1619089.3.peg.281"/>
<dbReference type="Proteomes" id="UP000034302">
    <property type="component" value="Unassembled WGS sequence"/>
</dbReference>
<gene>
    <name evidence="8" type="ORF">UR34_C0005G0007</name>
</gene>
<keyword evidence="4 5" id="KW-0067">ATP-binding</keyword>
<dbReference type="InterPro" id="IPR014016">
    <property type="entry name" value="UvrD-like_ATP-bd"/>
</dbReference>
<keyword evidence="1 5" id="KW-0547">Nucleotide-binding</keyword>
<organism evidence="8 9">
    <name type="scientific">candidate division WS6 bacterium GW2011_GWC1_33_20</name>
    <dbReference type="NCBI Taxonomy" id="1619089"/>
    <lineage>
        <taxon>Bacteria</taxon>
        <taxon>Candidatus Dojkabacteria</taxon>
    </lineage>
</organism>
<accession>A0A0F9ZJ95</accession>
<evidence type="ECO:0000313" key="9">
    <source>
        <dbReference type="Proteomes" id="UP000034302"/>
    </source>
</evidence>
<feature type="domain" description="UvrD-like helicase ATP-binding" evidence="7">
    <location>
        <begin position="229"/>
        <end position="567"/>
    </location>
</feature>
<evidence type="ECO:0000313" key="8">
    <source>
        <dbReference type="EMBL" id="KKP44184.1"/>
    </source>
</evidence>
<dbReference type="GO" id="GO:0016787">
    <property type="term" value="F:hydrolase activity"/>
    <property type="evidence" value="ECO:0007669"/>
    <property type="project" value="UniProtKB-UniRule"/>
</dbReference>
<dbReference type="PROSITE" id="PS51198">
    <property type="entry name" value="UVRD_HELICASE_ATP_BIND"/>
    <property type="match status" value="1"/>
</dbReference>
<evidence type="ECO:0000256" key="1">
    <source>
        <dbReference type="ARBA" id="ARBA00022741"/>
    </source>
</evidence>
<sequence length="734" mass="86011">MQTFEKELNPIYTRIDEINNFKEVFSQNNTEKEEYPHLEKVTNINALTAKRMLSRLKTLEKDLEEQAKTIQRETDMDSKKDAVGIYNKILKEIEDCVERINRELIKLDTPYFGKILFKTKIREKSRELPIYIGKFALMDPDTYQPLISDWRAPIANIYYENSGPTKALKYDTPSGIKEGDLIQKRQFNISEARFKHIYDAKSGNTAADEFLLAQLTERLGQKLKDIVATIQEQQNKIIREEINKPVIIQGVAGSGKTTILLHKLAYLFYSHQNNIHPEKTLIIAPNKMFLDYISDVLPSLGVEKVESNTYIFWAKNILGWNDSYTIFPGDEDLNIKEYKGTNEYIEILDSYFEEFESNLLENIPYARKDVLRRRYYELKEQNPKITMTERLTLSLEYAFAQKQFKDKNIRNVYGTFETDNLKKKEILKYFSSNTISMEVYRDMFKKGYLKKEIATYTLEGVSRRGKQKTYRMEDLAPILYLHLKIHGHSEFDKEYVMVDEAQDLSLVQILTLLQISKNQNITFAGDLAQSIIPPFYIKDWNGVITLFEKLGLTKYSYHQLNRCYRTTLEVIDFANKIFRDRFPKSYKLPEAILRHGEEIRIFKHEKEVKDITEKDLKILVNEIKKQFEKGSVTCALICRDKAHAKIAYERLIKYEKYLERDIVDYSINDYKTGLLILPVEDAKGLEFDTVMLLDVNSSTYPDTELSTRLLYVAITRALHRLVIIENNNKSPIMK</sequence>
<dbReference type="GO" id="GO:0005524">
    <property type="term" value="F:ATP binding"/>
    <property type="evidence" value="ECO:0007669"/>
    <property type="project" value="UniProtKB-UniRule"/>
</dbReference>
<dbReference type="Pfam" id="PF00580">
    <property type="entry name" value="UvrD-helicase"/>
    <property type="match status" value="1"/>
</dbReference>
<reference evidence="8 9" key="1">
    <citation type="journal article" date="2015" name="Nature">
        <title>rRNA introns, odd ribosomes, and small enigmatic genomes across a large radiation of phyla.</title>
        <authorList>
            <person name="Brown C.T."/>
            <person name="Hug L.A."/>
            <person name="Thomas B.C."/>
            <person name="Sharon I."/>
            <person name="Castelle C.J."/>
            <person name="Singh A."/>
            <person name="Wilkins M.J."/>
            <person name="Williams K.H."/>
            <person name="Banfield J.F."/>
        </authorList>
    </citation>
    <scope>NUCLEOTIDE SEQUENCE [LARGE SCALE GENOMIC DNA]</scope>
</reference>
<keyword evidence="6" id="KW-0175">Coiled coil</keyword>
<dbReference type="Pfam" id="PF13538">
    <property type="entry name" value="UvrD_C_2"/>
    <property type="match status" value="1"/>
</dbReference>
<evidence type="ECO:0000256" key="2">
    <source>
        <dbReference type="ARBA" id="ARBA00022801"/>
    </source>
</evidence>
<dbReference type="EC" id="3.6.4.12" evidence="8"/>
<proteinExistence type="predicted"/>
<dbReference type="InterPro" id="IPR027417">
    <property type="entry name" value="P-loop_NTPase"/>
</dbReference>
<dbReference type="GO" id="GO:0043138">
    <property type="term" value="F:3'-5' DNA helicase activity"/>
    <property type="evidence" value="ECO:0007669"/>
    <property type="project" value="TreeGrafter"/>
</dbReference>
<feature type="binding site" evidence="5">
    <location>
        <begin position="250"/>
        <end position="257"/>
    </location>
    <ligand>
        <name>ATP</name>
        <dbReference type="ChEBI" id="CHEBI:30616"/>
    </ligand>
</feature>
<dbReference type="InterPro" id="IPR000212">
    <property type="entry name" value="DNA_helicase_UvrD/REP"/>
</dbReference>
<dbReference type="GO" id="GO:0005829">
    <property type="term" value="C:cytosol"/>
    <property type="evidence" value="ECO:0007669"/>
    <property type="project" value="TreeGrafter"/>
</dbReference>
<protein>
    <submittedName>
        <fullName evidence="8">UvrD/Rep helicase family protein, DNA helicase II / ATP-dependent DNA helicase PcrA</fullName>
        <ecNumber evidence="8">3.6.4.12</ecNumber>
    </submittedName>
</protein>